<dbReference type="AlphaFoldDB" id="D7G0L7"/>
<dbReference type="PANTHER" id="PTHR16255:SF6">
    <property type="entry name" value="PROTEIN RETARDED ROOT GROWTH-LIKE"/>
    <property type="match status" value="1"/>
</dbReference>
<dbReference type="GO" id="GO:0005739">
    <property type="term" value="C:mitochondrion"/>
    <property type="evidence" value="ECO:0007669"/>
    <property type="project" value="UniProtKB-ARBA"/>
</dbReference>
<evidence type="ECO:0000256" key="2">
    <source>
        <dbReference type="SAM" id="MobiDB-lite"/>
    </source>
</evidence>
<dbReference type="eggNOG" id="KOG2861">
    <property type="taxonomic scope" value="Eukaryota"/>
</dbReference>
<dbReference type="Pfam" id="PF02582">
    <property type="entry name" value="DUF155"/>
    <property type="match status" value="1"/>
</dbReference>
<dbReference type="PANTHER" id="PTHR16255">
    <property type="entry name" value="REQUIRED FOR MEIOTIC NUCLEAR DIVISION PROTEIN 1 HOMOLOG"/>
    <property type="match status" value="1"/>
</dbReference>
<feature type="region of interest" description="Disordered" evidence="2">
    <location>
        <begin position="242"/>
        <end position="279"/>
    </location>
</feature>
<proteinExistence type="inferred from homology"/>
<evidence type="ECO:0000313" key="5">
    <source>
        <dbReference type="Proteomes" id="UP000002630"/>
    </source>
</evidence>
<comment type="similarity">
    <text evidence="1">Belongs to the RMD1/sif2 family.</text>
</comment>
<evidence type="ECO:0000313" key="4">
    <source>
        <dbReference type="EMBL" id="CBJ33046.1"/>
    </source>
</evidence>
<dbReference type="OrthoDB" id="18302at2759"/>
<evidence type="ECO:0000259" key="3">
    <source>
        <dbReference type="Pfam" id="PF02582"/>
    </source>
</evidence>
<dbReference type="InterPro" id="IPR003734">
    <property type="entry name" value="DUF155"/>
</dbReference>
<accession>D7G0L7</accession>
<keyword evidence="5" id="KW-1185">Reference proteome</keyword>
<feature type="region of interest" description="Disordered" evidence="2">
    <location>
        <begin position="19"/>
        <end position="151"/>
    </location>
</feature>
<gene>
    <name evidence="4" type="ORF">Esi_0411_0012</name>
</gene>
<sequence>MFPRAISRRLPAVGVRPLSTRKAHDCWGSAWPSRQSSTITSVSDGTRSSSSIRPQHGSGRGPETASAAALSPVRRWRQGRQFSRGGRAGAPVTSSELAQADGEEEEEHGGGRDSSLSVSSLGIEIGNDDGSSSCASPTPPEAAGLRPETAPASTPLDLGCKAYYMATNIGIKAVCTRLYAGFPRSFEKHCVVIGPLDPNCFEGGYPSPRDPSEGFNGVFRDLSRLKSKKSLNAAAAAAAAAATGRAGRSPGGRGGHPDRDDDEEELGRRPFVPPPRPFAMDGPAYQARAWDMWEPGGGEGGTGAGLRVLGVGMGGRRVGKEAGNSYVVLFDYGSVVFIHFTKEQQEAHLSRQREFLYEESKIPPGDVKTDSHGVVLWSTLPEPARLEPDRTTLRELDVNHITIIGTVLGQTVALDHYGDLVDSMMSKFVAINSGVEKTGKFTAAQKKELFQLVARNNTVRTDVISKLGILERQEAAWKDPDYNYVWEGLREEFEMDSRLRKIESKLSMLQQNTNFFIEMLHNQKSTMLEWTIIVLIAAEIVVGVCDLLNVKPFP</sequence>
<protein>
    <recommendedName>
        <fullName evidence="3">DUF155 domain-containing protein</fullName>
    </recommendedName>
</protein>
<feature type="compositionally biased region" description="Low complexity" evidence="2">
    <location>
        <begin position="41"/>
        <end position="51"/>
    </location>
</feature>
<organism evidence="4 5">
    <name type="scientific">Ectocarpus siliculosus</name>
    <name type="common">Brown alga</name>
    <name type="synonym">Conferva siliculosa</name>
    <dbReference type="NCBI Taxonomy" id="2880"/>
    <lineage>
        <taxon>Eukaryota</taxon>
        <taxon>Sar</taxon>
        <taxon>Stramenopiles</taxon>
        <taxon>Ochrophyta</taxon>
        <taxon>PX clade</taxon>
        <taxon>Phaeophyceae</taxon>
        <taxon>Ectocarpales</taxon>
        <taxon>Ectocarpaceae</taxon>
        <taxon>Ectocarpus</taxon>
    </lineage>
</organism>
<dbReference type="InParanoid" id="D7G0L7"/>
<feature type="domain" description="DUF155" evidence="3">
    <location>
        <begin position="327"/>
        <end position="502"/>
    </location>
</feature>
<dbReference type="Proteomes" id="UP000002630">
    <property type="component" value="Unassembled WGS sequence"/>
</dbReference>
<name>D7G0L7_ECTSI</name>
<evidence type="ECO:0000256" key="1">
    <source>
        <dbReference type="ARBA" id="ARBA00008306"/>
    </source>
</evidence>
<dbReference type="InterPro" id="IPR051624">
    <property type="entry name" value="RMD1/Sad1-interacting"/>
</dbReference>
<dbReference type="EMBL" id="FN649760">
    <property type="protein sequence ID" value="CBJ33046.1"/>
    <property type="molecule type" value="Genomic_DNA"/>
</dbReference>
<reference evidence="4 5" key="1">
    <citation type="journal article" date="2010" name="Nature">
        <title>The Ectocarpus genome and the independent evolution of multicellularity in brown algae.</title>
        <authorList>
            <person name="Cock J.M."/>
            <person name="Sterck L."/>
            <person name="Rouze P."/>
            <person name="Scornet D."/>
            <person name="Allen A.E."/>
            <person name="Amoutzias G."/>
            <person name="Anthouard V."/>
            <person name="Artiguenave F."/>
            <person name="Aury J.M."/>
            <person name="Badger J.H."/>
            <person name="Beszteri B."/>
            <person name="Billiau K."/>
            <person name="Bonnet E."/>
            <person name="Bothwell J.H."/>
            <person name="Bowler C."/>
            <person name="Boyen C."/>
            <person name="Brownlee C."/>
            <person name="Carrano C.J."/>
            <person name="Charrier B."/>
            <person name="Cho G.Y."/>
            <person name="Coelho S.M."/>
            <person name="Collen J."/>
            <person name="Corre E."/>
            <person name="Da Silva C."/>
            <person name="Delage L."/>
            <person name="Delaroque N."/>
            <person name="Dittami S.M."/>
            <person name="Doulbeau S."/>
            <person name="Elias M."/>
            <person name="Farnham G."/>
            <person name="Gachon C.M."/>
            <person name="Gschloessl B."/>
            <person name="Heesch S."/>
            <person name="Jabbari K."/>
            <person name="Jubin C."/>
            <person name="Kawai H."/>
            <person name="Kimura K."/>
            <person name="Kloareg B."/>
            <person name="Kupper F.C."/>
            <person name="Lang D."/>
            <person name="Le Bail A."/>
            <person name="Leblanc C."/>
            <person name="Lerouge P."/>
            <person name="Lohr M."/>
            <person name="Lopez P.J."/>
            <person name="Martens C."/>
            <person name="Maumus F."/>
            <person name="Michel G."/>
            <person name="Miranda-Saavedra D."/>
            <person name="Morales J."/>
            <person name="Moreau H."/>
            <person name="Motomura T."/>
            <person name="Nagasato C."/>
            <person name="Napoli C.A."/>
            <person name="Nelson D.R."/>
            <person name="Nyvall-Collen P."/>
            <person name="Peters A.F."/>
            <person name="Pommier C."/>
            <person name="Potin P."/>
            <person name="Poulain J."/>
            <person name="Quesneville H."/>
            <person name="Read B."/>
            <person name="Rensing S.A."/>
            <person name="Ritter A."/>
            <person name="Rousvoal S."/>
            <person name="Samanta M."/>
            <person name="Samson G."/>
            <person name="Schroeder D.C."/>
            <person name="Segurens B."/>
            <person name="Strittmatter M."/>
            <person name="Tonon T."/>
            <person name="Tregear J.W."/>
            <person name="Valentin K."/>
            <person name="von Dassow P."/>
            <person name="Yamagishi T."/>
            <person name="Van de Peer Y."/>
            <person name="Wincker P."/>
        </authorList>
    </citation>
    <scope>NUCLEOTIDE SEQUENCE [LARGE SCALE GENOMIC DNA]</scope>
    <source>
        <strain evidence="5">Ec32 / CCAP1310/4</strain>
    </source>
</reference>